<reference evidence="2 3" key="1">
    <citation type="submission" date="2021-06" db="EMBL/GenBank/DDBJ databases">
        <authorList>
            <person name="Palmer J.M."/>
        </authorList>
    </citation>
    <scope>NUCLEOTIDE SEQUENCE [LARGE SCALE GENOMIC DNA]</scope>
    <source>
        <strain evidence="2 3">XR_2019</strain>
        <tissue evidence="2">Muscle</tissue>
    </source>
</reference>
<evidence type="ECO:0000313" key="2">
    <source>
        <dbReference type="EMBL" id="MEQ2275072.1"/>
    </source>
</evidence>
<evidence type="ECO:0000313" key="3">
    <source>
        <dbReference type="Proteomes" id="UP001444071"/>
    </source>
</evidence>
<feature type="transmembrane region" description="Helical" evidence="1">
    <location>
        <begin position="101"/>
        <end position="121"/>
    </location>
</feature>
<keyword evidence="3" id="KW-1185">Reference proteome</keyword>
<evidence type="ECO:0000256" key="1">
    <source>
        <dbReference type="SAM" id="Phobius"/>
    </source>
</evidence>
<feature type="transmembrane region" description="Helical" evidence="1">
    <location>
        <begin position="141"/>
        <end position="163"/>
    </location>
</feature>
<proteinExistence type="predicted"/>
<keyword evidence="1" id="KW-0812">Transmembrane</keyword>
<keyword evidence="1" id="KW-0472">Membrane</keyword>
<dbReference type="Proteomes" id="UP001444071">
    <property type="component" value="Unassembled WGS sequence"/>
</dbReference>
<sequence length="165" mass="19227">MDKYFVFVEYSATGFGINTLYFIVPIPHKSFSLMVVKHGLEKWYHLMVSQCLFVYHRQHICSIVCNSASVCVQWEGFLNKPVQPTSQHTHCCFYSGSRSKLLATQFSLTLPACFFLFFVFLWESQRTFWYKPKPYTMPTLFIAWLCVVSAFLEVMQVCSDVVLPL</sequence>
<comment type="caution">
    <text evidence="2">The sequence shown here is derived from an EMBL/GenBank/DDBJ whole genome shotgun (WGS) entry which is preliminary data.</text>
</comment>
<accession>A0ABV0WZL2</accession>
<protein>
    <submittedName>
        <fullName evidence="2">Uncharacterized protein</fullName>
    </submittedName>
</protein>
<gene>
    <name evidence="2" type="ORF">XENORESO_020034</name>
</gene>
<dbReference type="EMBL" id="JAHRIM010080836">
    <property type="protein sequence ID" value="MEQ2275072.1"/>
    <property type="molecule type" value="Genomic_DNA"/>
</dbReference>
<keyword evidence="1" id="KW-1133">Transmembrane helix</keyword>
<organism evidence="2 3">
    <name type="scientific">Xenotaenia resolanae</name>
    <dbReference type="NCBI Taxonomy" id="208358"/>
    <lineage>
        <taxon>Eukaryota</taxon>
        <taxon>Metazoa</taxon>
        <taxon>Chordata</taxon>
        <taxon>Craniata</taxon>
        <taxon>Vertebrata</taxon>
        <taxon>Euteleostomi</taxon>
        <taxon>Actinopterygii</taxon>
        <taxon>Neopterygii</taxon>
        <taxon>Teleostei</taxon>
        <taxon>Neoteleostei</taxon>
        <taxon>Acanthomorphata</taxon>
        <taxon>Ovalentaria</taxon>
        <taxon>Atherinomorphae</taxon>
        <taxon>Cyprinodontiformes</taxon>
        <taxon>Goodeidae</taxon>
        <taxon>Xenotaenia</taxon>
    </lineage>
</organism>
<feature type="transmembrane region" description="Helical" evidence="1">
    <location>
        <begin position="6"/>
        <end position="24"/>
    </location>
</feature>
<name>A0ABV0WZL2_9TELE</name>